<feature type="transmembrane region" description="Helical" evidence="5">
    <location>
        <begin position="304"/>
        <end position="332"/>
    </location>
</feature>
<feature type="domain" description="Aminotransferase class I/classII large" evidence="6">
    <location>
        <begin position="461"/>
        <end position="792"/>
    </location>
</feature>
<dbReference type="GO" id="GO:0008483">
    <property type="term" value="F:transaminase activity"/>
    <property type="evidence" value="ECO:0007669"/>
    <property type="project" value="TreeGrafter"/>
</dbReference>
<dbReference type="InterPro" id="IPR015421">
    <property type="entry name" value="PyrdxlP-dep_Trfase_major"/>
</dbReference>
<dbReference type="SUPFAM" id="SSF53383">
    <property type="entry name" value="PLP-dependent transferases"/>
    <property type="match status" value="1"/>
</dbReference>
<evidence type="ECO:0000313" key="7">
    <source>
        <dbReference type="EMBL" id="RFU26141.1"/>
    </source>
</evidence>
<dbReference type="InterPro" id="IPR004839">
    <property type="entry name" value="Aminotransferase_I/II_large"/>
</dbReference>
<reference evidence="7 8" key="1">
    <citation type="submission" date="2018-05" db="EMBL/GenBank/DDBJ databases">
        <title>Draft genome sequence of Scytalidium lignicola DSM 105466, a ubiquitous saprotrophic fungus.</title>
        <authorList>
            <person name="Buettner E."/>
            <person name="Gebauer A.M."/>
            <person name="Hofrichter M."/>
            <person name="Liers C."/>
            <person name="Kellner H."/>
        </authorList>
    </citation>
    <scope>NUCLEOTIDE SEQUENCE [LARGE SCALE GENOMIC DNA]</scope>
    <source>
        <strain evidence="7 8">DSM 105466</strain>
    </source>
</reference>
<dbReference type="STRING" id="5539.A0A3E2GYG2"/>
<dbReference type="Pfam" id="PF00155">
    <property type="entry name" value="Aminotran_1_2"/>
    <property type="match status" value="1"/>
</dbReference>
<feature type="transmembrane region" description="Helical" evidence="5">
    <location>
        <begin position="338"/>
        <end position="358"/>
    </location>
</feature>
<dbReference type="CDD" id="cd00609">
    <property type="entry name" value="AAT_like"/>
    <property type="match status" value="1"/>
</dbReference>
<dbReference type="GO" id="GO:0006520">
    <property type="term" value="P:amino acid metabolic process"/>
    <property type="evidence" value="ECO:0007669"/>
    <property type="project" value="TreeGrafter"/>
</dbReference>
<dbReference type="Gene3D" id="3.40.640.10">
    <property type="entry name" value="Type I PLP-dependent aspartate aminotransferase-like (Major domain)"/>
    <property type="match status" value="1"/>
</dbReference>
<dbReference type="PANTHER" id="PTHR43795:SF39">
    <property type="entry name" value="AMINOTRANSFERASE CLASS I_CLASSII DOMAIN-CONTAINING PROTEIN"/>
    <property type="match status" value="1"/>
</dbReference>
<dbReference type="OrthoDB" id="7042322at2759"/>
<evidence type="ECO:0000259" key="6">
    <source>
        <dbReference type="Pfam" id="PF00155"/>
    </source>
</evidence>
<dbReference type="PRINTS" id="PR00753">
    <property type="entry name" value="ACCSYNTHASE"/>
</dbReference>
<evidence type="ECO:0000256" key="2">
    <source>
        <dbReference type="ARBA" id="ARBA00022898"/>
    </source>
</evidence>
<keyword evidence="4 5" id="KW-0472">Membrane</keyword>
<keyword evidence="3 5" id="KW-1133">Transmembrane helix</keyword>
<proteinExistence type="predicted"/>
<organism evidence="7 8">
    <name type="scientific">Scytalidium lignicola</name>
    <name type="common">Hyphomycete</name>
    <dbReference type="NCBI Taxonomy" id="5539"/>
    <lineage>
        <taxon>Eukaryota</taxon>
        <taxon>Fungi</taxon>
        <taxon>Dikarya</taxon>
        <taxon>Ascomycota</taxon>
        <taxon>Pezizomycotina</taxon>
        <taxon>Leotiomycetes</taxon>
        <taxon>Leotiomycetes incertae sedis</taxon>
        <taxon>Scytalidium</taxon>
    </lineage>
</organism>
<dbReference type="InterPro" id="IPR036291">
    <property type="entry name" value="NAD(P)-bd_dom_sf"/>
</dbReference>
<evidence type="ECO:0000256" key="5">
    <source>
        <dbReference type="SAM" id="Phobius"/>
    </source>
</evidence>
<sequence length="971" mass="107108">MCLWVLALTPQLFGHHNKTHGNIRPVSILRQCGRLDGEAARHALRLGAIKLILGIRNIEKGKTAKEDLATSTGVNRDSISVWKLDMDSFESVQEFAVQAAKFVDNGVQLDVAIMNAGMASGQWNLSVDGWEKQLQVNALSTALLSLRLLPLLIRNKQRAHEHAIAIPHLVIVASDIHTSAKFPERHAEKILQSLNDRTQWERSASLGGPAERYSVTKLLDIYITIEIAKMSELLTREQAPVILKVLQWLIGRDSSEGSKAVIDAAIRGVESHGKWLENQAMADPGEIVSGERQAEIRERLWKEILFNTWICLRIGALGSLFTNFIAILILLTPDMDPAVAGFVLTFALNSSGFIISTIRYHTDLELGMNTIERIVEYIGLPTKSLGGKTPPAAWPAAGCLEVNDLVASYAADLPPVLRGVTFGVNPNERIGVMGQRHREIADYISSNFKIHPKALTYGDGSVGSNELRQNIANFMNATFRPKNLLILEHVTVLAGVSSVIDTLAFCVAEKGDGILLGRPTYVGFISDMVNRAEVKPVLVGFQAADVDPTSLEVVKCYEEALIEANTNGTPVKALLFCNPHNPFGRFYPTDVIKAYLQLCSKYNIHFISDEVYANSVFSSSDFPNPPQFESVLSLNIEEYISPSLVHCLYGMSKDFCSNGIRVGVFVSQNNTILHAAIRAVSKFAWTSSLADSAWSAILADQNFLDEYFQKLKSELSEAYNYCVRMQKEREIPYMARFLQEPTVENERELAWKMIQHGVWFATGEAYRSEKHGWFRLTFAVDRAELAIGFERLDVALQDQFDLQAKLVARYARKAGAYHLTVHNTVSVQQLALMPIVHVLVLYASRTITARRIQNDEAQIGQMRGIENLRVPVVTFDSVITQTIATVPALVIPGIASLNNFGNIITTLALAPAAVYGPGSPCHVTFTWISLVGSFYTDGVVAYIVLAPGVTPALAPAPLAFAFNPLVLTVKP</sequence>
<dbReference type="InterPro" id="IPR027417">
    <property type="entry name" value="P-loop_NTPase"/>
</dbReference>
<keyword evidence="8" id="KW-1185">Reference proteome</keyword>
<dbReference type="GO" id="GO:0030170">
    <property type="term" value="F:pyridoxal phosphate binding"/>
    <property type="evidence" value="ECO:0007669"/>
    <property type="project" value="InterPro"/>
</dbReference>
<evidence type="ECO:0000256" key="3">
    <source>
        <dbReference type="ARBA" id="ARBA00022989"/>
    </source>
</evidence>
<accession>A0A3E2GYG2</accession>
<dbReference type="InterPro" id="IPR015422">
    <property type="entry name" value="PyrdxlP-dep_Trfase_small"/>
</dbReference>
<gene>
    <name evidence="7" type="ORF">B7463_g10197</name>
</gene>
<dbReference type="PANTHER" id="PTHR43795">
    <property type="entry name" value="BIFUNCTIONAL ASPARTATE AMINOTRANSFERASE AND GLUTAMATE/ASPARTATE-PREPHENATE AMINOTRANSFERASE-RELATED"/>
    <property type="match status" value="1"/>
</dbReference>
<comment type="caution">
    <text evidence="7">The sequence shown here is derived from an EMBL/GenBank/DDBJ whole genome shotgun (WGS) entry which is preliminary data.</text>
</comment>
<dbReference type="InterPro" id="IPR036640">
    <property type="entry name" value="ABC1_TM_sf"/>
</dbReference>
<keyword evidence="2" id="KW-0663">Pyridoxal phosphate</keyword>
<evidence type="ECO:0000313" key="8">
    <source>
        <dbReference type="Proteomes" id="UP000258309"/>
    </source>
</evidence>
<dbReference type="GO" id="GO:0005524">
    <property type="term" value="F:ATP binding"/>
    <property type="evidence" value="ECO:0007669"/>
    <property type="project" value="InterPro"/>
</dbReference>
<feature type="non-terminal residue" evidence="7">
    <location>
        <position position="1"/>
    </location>
</feature>
<dbReference type="Gene3D" id="3.40.50.720">
    <property type="entry name" value="NAD(P)-binding Rossmann-like Domain"/>
    <property type="match status" value="1"/>
</dbReference>
<dbReference type="Gene3D" id="1.20.1560.10">
    <property type="entry name" value="ABC transporter type 1, transmembrane domain"/>
    <property type="match status" value="1"/>
</dbReference>
<dbReference type="Proteomes" id="UP000258309">
    <property type="component" value="Unassembled WGS sequence"/>
</dbReference>
<evidence type="ECO:0000256" key="4">
    <source>
        <dbReference type="ARBA" id="ARBA00023136"/>
    </source>
</evidence>
<dbReference type="AlphaFoldDB" id="A0A3E2GYG2"/>
<dbReference type="SUPFAM" id="SSF51735">
    <property type="entry name" value="NAD(P)-binding Rossmann-fold domains"/>
    <property type="match status" value="1"/>
</dbReference>
<keyword evidence="1 5" id="KW-0812">Transmembrane</keyword>
<dbReference type="InterPro" id="IPR015424">
    <property type="entry name" value="PyrdxlP-dep_Trfase"/>
</dbReference>
<protein>
    <recommendedName>
        <fullName evidence="6">Aminotransferase class I/classII large domain-containing protein</fullName>
    </recommendedName>
</protein>
<evidence type="ECO:0000256" key="1">
    <source>
        <dbReference type="ARBA" id="ARBA00022692"/>
    </source>
</evidence>
<dbReference type="GO" id="GO:0016020">
    <property type="term" value="C:membrane"/>
    <property type="evidence" value="ECO:0007669"/>
    <property type="project" value="InterPro"/>
</dbReference>
<dbReference type="Gene3D" id="3.90.1150.10">
    <property type="entry name" value="Aspartate Aminotransferase, domain 1"/>
    <property type="match status" value="1"/>
</dbReference>
<dbReference type="Gene3D" id="3.40.50.300">
    <property type="entry name" value="P-loop containing nucleotide triphosphate hydrolases"/>
    <property type="match status" value="1"/>
</dbReference>
<dbReference type="EMBL" id="NCSJ02000282">
    <property type="protein sequence ID" value="RFU26141.1"/>
    <property type="molecule type" value="Genomic_DNA"/>
</dbReference>
<name>A0A3E2GYG2_SCYLI</name>
<feature type="non-terminal residue" evidence="7">
    <location>
        <position position="971"/>
    </location>
</feature>
<dbReference type="InterPro" id="IPR050478">
    <property type="entry name" value="Ethylene_sulfur-biosynth"/>
</dbReference>